<evidence type="ECO:0000313" key="4">
    <source>
        <dbReference type="Proteomes" id="UP000188937"/>
    </source>
</evidence>
<feature type="region of interest" description="Disordered" evidence="1">
    <location>
        <begin position="430"/>
        <end position="450"/>
    </location>
</feature>
<dbReference type="EMBL" id="CP014692">
    <property type="protein sequence ID" value="AQS84354.1"/>
    <property type="molecule type" value="Genomic_DNA"/>
</dbReference>
<feature type="compositionally biased region" description="Gly residues" evidence="1">
    <location>
        <begin position="430"/>
        <end position="447"/>
    </location>
</feature>
<dbReference type="Proteomes" id="UP000188937">
    <property type="component" value="Chromosome"/>
</dbReference>
<reference evidence="3 4" key="1">
    <citation type="submission" date="2016-03" db="EMBL/GenBank/DDBJ databases">
        <title>Acetic acid bacteria sequencing.</title>
        <authorList>
            <person name="Brandt J."/>
            <person name="Jakob F."/>
            <person name="Vogel R.F."/>
        </authorList>
    </citation>
    <scope>NUCLEOTIDE SEQUENCE [LARGE SCALE GENOMIC DNA]</scope>
    <source>
        <strain evidence="3 4">TMW2.1153</strain>
    </source>
</reference>
<feature type="domain" description="Glycine-rich" evidence="2">
    <location>
        <begin position="265"/>
        <end position="463"/>
    </location>
</feature>
<keyword evidence="4" id="KW-1185">Reference proteome</keyword>
<dbReference type="InterPro" id="IPR049304">
    <property type="entry name" value="Gly_rich_dom"/>
</dbReference>
<sequence>MDRVIVYPAQVIADTDTLTAQRNTERAIGQVVAMTMGGPGPFASGLAATCSGTDLVVNVASGQINEGATADSTAYGTLAADSTVIMRQYTAAAASFTLTTSSTAQTYYIYATVGLSDTGSTMLRYLDATDNTRTLSGETDTGTAQPTQRAAVATLAISTTTPPASAIALWSINLPANATSVTQSMITLNNSSLFYPKIPALAPKDSPAFTGSPTAPTPASGDSSNLIATTAFITNWASGNLLKSDIYFGPDAATGGYNVVQISLEARTKFLIVELSGGGAGGGGAPTCSSSQGSTGGGGGAGGYCRFMVDVSKIQWPVTATLGAGGRGGQSATTAMTGNAGGSAAFGNMVVVTGGFGGLVAQGGGVAIIGGAGAGGSVQVTTATGITVLNNGTGQSGFSGHVSGVSENYFFGYGGAGGARAPYYAGGWESGSGETGKPGDPGGGGSGSCVAPGGTYKNGGDGGPSWLTVTQYG</sequence>
<dbReference type="AlphaFoldDB" id="A0A1U9KEW1"/>
<name>A0A1U9KEW1_ACEAC</name>
<protein>
    <recommendedName>
        <fullName evidence="2">Glycine-rich domain-containing protein</fullName>
    </recommendedName>
</protein>
<evidence type="ECO:0000259" key="2">
    <source>
        <dbReference type="Pfam" id="PF21722"/>
    </source>
</evidence>
<dbReference type="KEGG" id="aace:A0U92_05725"/>
<dbReference type="OrthoDB" id="7284492at2"/>
<evidence type="ECO:0000256" key="1">
    <source>
        <dbReference type="SAM" id="MobiDB-lite"/>
    </source>
</evidence>
<evidence type="ECO:0000313" key="3">
    <source>
        <dbReference type="EMBL" id="AQS84354.1"/>
    </source>
</evidence>
<organism evidence="3 4">
    <name type="scientific">Acetobacter aceti</name>
    <dbReference type="NCBI Taxonomy" id="435"/>
    <lineage>
        <taxon>Bacteria</taxon>
        <taxon>Pseudomonadati</taxon>
        <taxon>Pseudomonadota</taxon>
        <taxon>Alphaproteobacteria</taxon>
        <taxon>Acetobacterales</taxon>
        <taxon>Acetobacteraceae</taxon>
        <taxon>Acetobacter</taxon>
        <taxon>Acetobacter subgen. Acetobacter</taxon>
    </lineage>
</organism>
<gene>
    <name evidence="3" type="ORF">A0U92_05725</name>
</gene>
<proteinExistence type="predicted"/>
<dbReference type="Pfam" id="PF21722">
    <property type="entry name" value="Gly_rich_2"/>
    <property type="match status" value="1"/>
</dbReference>
<dbReference type="RefSeq" id="WP_077812397.1">
    <property type="nucleotide sequence ID" value="NZ_CP014692.1"/>
</dbReference>
<accession>A0A1U9KEW1</accession>
<dbReference type="STRING" id="435.A0U92_05725"/>